<feature type="signal peptide" evidence="1">
    <location>
        <begin position="1"/>
        <end position="19"/>
    </location>
</feature>
<dbReference type="Gene3D" id="2.70.70.10">
    <property type="entry name" value="Glucose Permease (Domain IIA)"/>
    <property type="match status" value="1"/>
</dbReference>
<dbReference type="InterPro" id="IPR011055">
    <property type="entry name" value="Dup_hybrid_motif"/>
</dbReference>
<evidence type="ECO:0000256" key="1">
    <source>
        <dbReference type="SAM" id="SignalP"/>
    </source>
</evidence>
<sequence length="180" mass="18716">MGGARIAAVVMVLASALLAVTTAVPVQGAEAATHERWLWPVDKPHPVLRAYLAPATPYSAGHRGIDIGVASGAEPAQLRAPTDGIVHFAGVVVDRPVLSIRHAGGLVASYEPVVTELVAGDTVQRGDLLGELAGPVTHCDRPCLHFGVRLHGDYVSPLLYLEGIPRSVLLPTRASPAGPP</sequence>
<organism evidence="3 4">
    <name type="scientific">Homoserinimonas aerilata</name>
    <dbReference type="NCBI Taxonomy" id="1162970"/>
    <lineage>
        <taxon>Bacteria</taxon>
        <taxon>Bacillati</taxon>
        <taxon>Actinomycetota</taxon>
        <taxon>Actinomycetes</taxon>
        <taxon>Micrococcales</taxon>
        <taxon>Microbacteriaceae</taxon>
        <taxon>Homoserinimonas</taxon>
    </lineage>
</organism>
<feature type="domain" description="M23ase beta-sheet core" evidence="2">
    <location>
        <begin position="61"/>
        <end position="157"/>
    </location>
</feature>
<reference evidence="3 4" key="1">
    <citation type="submission" date="2019-06" db="EMBL/GenBank/DDBJ databases">
        <title>Sequencing the genomes of 1000 actinobacteria strains.</title>
        <authorList>
            <person name="Klenk H.-P."/>
        </authorList>
    </citation>
    <scope>NUCLEOTIDE SEQUENCE [LARGE SCALE GENOMIC DNA]</scope>
    <source>
        <strain evidence="3 4">DSM 26477</strain>
    </source>
</reference>
<name>A0A542YI06_9MICO</name>
<dbReference type="SUPFAM" id="SSF51261">
    <property type="entry name" value="Duplicated hybrid motif"/>
    <property type="match status" value="1"/>
</dbReference>
<keyword evidence="1" id="KW-0732">Signal</keyword>
<evidence type="ECO:0000313" key="4">
    <source>
        <dbReference type="Proteomes" id="UP000317998"/>
    </source>
</evidence>
<dbReference type="Proteomes" id="UP000317998">
    <property type="component" value="Unassembled WGS sequence"/>
</dbReference>
<evidence type="ECO:0000313" key="3">
    <source>
        <dbReference type="EMBL" id="TQL47624.1"/>
    </source>
</evidence>
<dbReference type="CDD" id="cd12797">
    <property type="entry name" value="M23_peptidase"/>
    <property type="match status" value="1"/>
</dbReference>
<dbReference type="AlphaFoldDB" id="A0A542YI06"/>
<comment type="caution">
    <text evidence="3">The sequence shown here is derived from an EMBL/GenBank/DDBJ whole genome shotgun (WGS) entry which is preliminary data.</text>
</comment>
<feature type="chain" id="PRO_5039146247" evidence="1">
    <location>
        <begin position="20"/>
        <end position="180"/>
    </location>
</feature>
<evidence type="ECO:0000259" key="2">
    <source>
        <dbReference type="Pfam" id="PF01551"/>
    </source>
</evidence>
<dbReference type="InterPro" id="IPR016047">
    <property type="entry name" value="M23ase_b-sheet_dom"/>
</dbReference>
<protein>
    <submittedName>
        <fullName evidence="3">Peptidase M23-like protein</fullName>
    </submittedName>
</protein>
<keyword evidence="4" id="KW-1185">Reference proteome</keyword>
<accession>A0A542YI06</accession>
<dbReference type="Pfam" id="PF01551">
    <property type="entry name" value="Peptidase_M23"/>
    <property type="match status" value="1"/>
</dbReference>
<dbReference type="EMBL" id="VFOM01000001">
    <property type="protein sequence ID" value="TQL47624.1"/>
    <property type="molecule type" value="Genomic_DNA"/>
</dbReference>
<gene>
    <name evidence="3" type="ORF">FB562_0689</name>
</gene>
<proteinExistence type="predicted"/>